<dbReference type="PANTHER" id="PTHR30365">
    <property type="entry name" value="CYTOCHROME D UBIQUINOL OXIDASE"/>
    <property type="match status" value="1"/>
</dbReference>
<evidence type="ECO:0000256" key="4">
    <source>
        <dbReference type="ARBA" id="ARBA00022475"/>
    </source>
</evidence>
<evidence type="ECO:0000256" key="2">
    <source>
        <dbReference type="ARBA" id="ARBA00009819"/>
    </source>
</evidence>
<evidence type="ECO:0000256" key="10">
    <source>
        <dbReference type="ARBA" id="ARBA00023004"/>
    </source>
</evidence>
<proteinExistence type="inferred from homology"/>
<comment type="subcellular location">
    <subcellularLocation>
        <location evidence="1">Cell membrane</location>
        <topology evidence="1">Multi-pass membrane protein</topology>
    </subcellularLocation>
</comment>
<evidence type="ECO:0000313" key="14">
    <source>
        <dbReference type="Proteomes" id="UP001168613"/>
    </source>
</evidence>
<feature type="transmembrane region" description="Helical" evidence="12">
    <location>
        <begin position="96"/>
        <end position="117"/>
    </location>
</feature>
<evidence type="ECO:0000256" key="11">
    <source>
        <dbReference type="ARBA" id="ARBA00023136"/>
    </source>
</evidence>
<keyword evidence="8" id="KW-0249">Electron transport</keyword>
<keyword evidence="11 12" id="KW-0472">Membrane</keyword>
<evidence type="ECO:0000256" key="6">
    <source>
        <dbReference type="ARBA" id="ARBA00022692"/>
    </source>
</evidence>
<keyword evidence="10" id="KW-0408">Iron</keyword>
<dbReference type="PANTHER" id="PTHR30365:SF14">
    <property type="entry name" value="CYTOCHROME BD MENAQUINOL OXIDASE SUBUNIT I-RELATED"/>
    <property type="match status" value="1"/>
</dbReference>
<evidence type="ECO:0000256" key="5">
    <source>
        <dbReference type="ARBA" id="ARBA00022617"/>
    </source>
</evidence>
<keyword evidence="7" id="KW-0479">Metal-binding</keyword>
<evidence type="ECO:0000313" key="13">
    <source>
        <dbReference type="EMBL" id="MDN4120594.1"/>
    </source>
</evidence>
<keyword evidence="9 12" id="KW-1133">Transmembrane helix</keyword>
<feature type="transmembrane region" description="Helical" evidence="12">
    <location>
        <begin position="55"/>
        <end position="76"/>
    </location>
</feature>
<keyword evidence="5" id="KW-0349">Heme</keyword>
<feature type="transmembrane region" description="Helical" evidence="12">
    <location>
        <begin position="217"/>
        <end position="238"/>
    </location>
</feature>
<dbReference type="InterPro" id="IPR002585">
    <property type="entry name" value="Cyt-d_ubiquinol_oxidase_su_1"/>
</dbReference>
<feature type="transmembrane region" description="Helical" evidence="12">
    <location>
        <begin position="181"/>
        <end position="205"/>
    </location>
</feature>
<feature type="transmembrane region" description="Helical" evidence="12">
    <location>
        <begin position="12"/>
        <end position="35"/>
    </location>
</feature>
<evidence type="ECO:0000256" key="3">
    <source>
        <dbReference type="ARBA" id="ARBA00022448"/>
    </source>
</evidence>
<feature type="transmembrane region" description="Helical" evidence="12">
    <location>
        <begin position="346"/>
        <end position="368"/>
    </location>
</feature>
<reference evidence="13" key="1">
    <citation type="submission" date="2021-11" db="EMBL/GenBank/DDBJ databases">
        <title>Draft genome sequence of Alcaligenes endophyticus type strain CCUG 75668T.</title>
        <authorList>
            <person name="Salva-Serra F."/>
            <person name="Duran R.E."/>
            <person name="Seeger M."/>
            <person name="Moore E.R.B."/>
            <person name="Jaen-Luchoro D."/>
        </authorList>
    </citation>
    <scope>NUCLEOTIDE SEQUENCE</scope>
    <source>
        <strain evidence="13">CCUG 75668</strain>
    </source>
</reference>
<dbReference type="RefSeq" id="WP_266122100.1">
    <property type="nucleotide sequence ID" value="NZ_JAJHNU010000001.1"/>
</dbReference>
<keyword evidence="4" id="KW-1003">Cell membrane</keyword>
<name>A0ABT8EH31_9BURK</name>
<dbReference type="EMBL" id="JAJHNU010000001">
    <property type="protein sequence ID" value="MDN4120594.1"/>
    <property type="molecule type" value="Genomic_DNA"/>
</dbReference>
<gene>
    <name evidence="13" type="ORF">LMS43_04755</name>
</gene>
<keyword evidence="3" id="KW-0813">Transport</keyword>
<protein>
    <submittedName>
        <fullName evidence="13">Cytochrome ubiquinol oxidase subunit I</fullName>
    </submittedName>
</protein>
<evidence type="ECO:0000256" key="9">
    <source>
        <dbReference type="ARBA" id="ARBA00022989"/>
    </source>
</evidence>
<evidence type="ECO:0000256" key="7">
    <source>
        <dbReference type="ARBA" id="ARBA00022723"/>
    </source>
</evidence>
<sequence length="431" mass="47646">MTHYALYLSQTQFFISLAFMLLFMALELGLSWVLFYFRLRTFGKAHNAWMGAYRFWVRIFALAFIVSFAAAMPVLIQFGSLWPGLMEVMGEVAGPLLAAAMLSLFIFKSCFLGLMLFGQRRLSSFMHTVVVLMVALGVSLTVLCLVTLLAWMHVPTGVELLDGRYLLLDWHEVLGNPALPWYAGLFFTSSFTVVAGFLVGVVTIQTFRRPVTESERLALKTGCVVAVLALCAQLALVLNSPYFPVDIPQPSQLLEKKTVPTNQQAIEFVEDDLDALTEAGDLPAEPLSLDEALDEAVPVLIVATWSYRFAMVCGALLLALCVWSLFRLARFGFDPHSLSHRTRQALALAPGAAWVLLLSGSAFVLLGTTPYVIGDQILFAEVMGKHGVWALSVGALLLSAVYVLCFYGFYRMVRHVVRFGVVPVARHRGRA</sequence>
<evidence type="ECO:0000256" key="1">
    <source>
        <dbReference type="ARBA" id="ARBA00004651"/>
    </source>
</evidence>
<keyword evidence="14" id="KW-1185">Reference proteome</keyword>
<evidence type="ECO:0000256" key="8">
    <source>
        <dbReference type="ARBA" id="ARBA00022982"/>
    </source>
</evidence>
<comment type="caution">
    <text evidence="13">The sequence shown here is derived from an EMBL/GenBank/DDBJ whole genome shotgun (WGS) entry which is preliminary data.</text>
</comment>
<feature type="transmembrane region" description="Helical" evidence="12">
    <location>
        <begin position="388"/>
        <end position="410"/>
    </location>
</feature>
<organism evidence="13 14">
    <name type="scientific">Alcaligenes endophyticus</name>
    <dbReference type="NCBI Taxonomy" id="1929088"/>
    <lineage>
        <taxon>Bacteria</taxon>
        <taxon>Pseudomonadati</taxon>
        <taxon>Pseudomonadota</taxon>
        <taxon>Betaproteobacteria</taxon>
        <taxon>Burkholderiales</taxon>
        <taxon>Alcaligenaceae</taxon>
        <taxon>Alcaligenes</taxon>
    </lineage>
</organism>
<comment type="similarity">
    <text evidence="2">Belongs to the cytochrome ubiquinol oxidase subunit 1 family.</text>
</comment>
<accession>A0ABT8EH31</accession>
<feature type="transmembrane region" description="Helical" evidence="12">
    <location>
        <begin position="305"/>
        <end position="326"/>
    </location>
</feature>
<evidence type="ECO:0000256" key="12">
    <source>
        <dbReference type="SAM" id="Phobius"/>
    </source>
</evidence>
<feature type="transmembrane region" description="Helical" evidence="12">
    <location>
        <begin position="129"/>
        <end position="152"/>
    </location>
</feature>
<dbReference type="Proteomes" id="UP001168613">
    <property type="component" value="Unassembled WGS sequence"/>
</dbReference>
<dbReference type="Pfam" id="PF01654">
    <property type="entry name" value="Cyt_bd_oxida_I"/>
    <property type="match status" value="2"/>
</dbReference>
<keyword evidence="6 12" id="KW-0812">Transmembrane</keyword>